<dbReference type="InterPro" id="IPR001926">
    <property type="entry name" value="TrpB-like_PALP"/>
</dbReference>
<dbReference type="PANTHER" id="PTHR48078">
    <property type="entry name" value="THREONINE DEHYDRATASE, MITOCHONDRIAL-RELATED"/>
    <property type="match status" value="1"/>
</dbReference>
<comment type="cofactor">
    <cofactor evidence="1">
        <name>pyridoxal 5'-phosphate</name>
        <dbReference type="ChEBI" id="CHEBI:597326"/>
    </cofactor>
</comment>
<proteinExistence type="predicted"/>
<evidence type="ECO:0000313" key="6">
    <source>
        <dbReference type="Proteomes" id="UP000690515"/>
    </source>
</evidence>
<dbReference type="InterPro" id="IPR050147">
    <property type="entry name" value="Ser/Thr_Dehydratase"/>
</dbReference>
<evidence type="ECO:0000313" key="5">
    <source>
        <dbReference type="EMBL" id="MBU2710778.1"/>
    </source>
</evidence>
<comment type="caution">
    <text evidence="5">The sequence shown here is derived from an EMBL/GenBank/DDBJ whole genome shotgun (WGS) entry which is preliminary data.</text>
</comment>
<keyword evidence="6" id="KW-1185">Reference proteome</keyword>
<dbReference type="NCBIfam" id="NF005292">
    <property type="entry name" value="PRK06815.1"/>
    <property type="match status" value="1"/>
</dbReference>
<evidence type="ECO:0000256" key="3">
    <source>
        <dbReference type="ARBA" id="ARBA00023239"/>
    </source>
</evidence>
<protein>
    <submittedName>
        <fullName evidence="5">Threonine/serine dehydratase</fullName>
    </submittedName>
</protein>
<keyword evidence="2" id="KW-0663">Pyridoxal phosphate</keyword>
<evidence type="ECO:0000259" key="4">
    <source>
        <dbReference type="Pfam" id="PF00291"/>
    </source>
</evidence>
<evidence type="ECO:0000256" key="1">
    <source>
        <dbReference type="ARBA" id="ARBA00001933"/>
    </source>
</evidence>
<evidence type="ECO:0000256" key="2">
    <source>
        <dbReference type="ARBA" id="ARBA00022898"/>
    </source>
</evidence>
<name>A0ABS5ZAK7_9GAMM</name>
<dbReference type="Proteomes" id="UP000690515">
    <property type="component" value="Unassembled WGS sequence"/>
</dbReference>
<dbReference type="Pfam" id="PF00291">
    <property type="entry name" value="PALP"/>
    <property type="match status" value="1"/>
</dbReference>
<keyword evidence="3" id="KW-0456">Lyase</keyword>
<dbReference type="InterPro" id="IPR036052">
    <property type="entry name" value="TrpB-like_PALP_sf"/>
</dbReference>
<feature type="domain" description="Tryptophan synthase beta chain-like PALP" evidence="4">
    <location>
        <begin position="15"/>
        <end position="305"/>
    </location>
</feature>
<organism evidence="5 6">
    <name type="scientific">Zooshikella harenae</name>
    <dbReference type="NCBI Taxonomy" id="2827238"/>
    <lineage>
        <taxon>Bacteria</taxon>
        <taxon>Pseudomonadati</taxon>
        <taxon>Pseudomonadota</taxon>
        <taxon>Gammaproteobacteria</taxon>
        <taxon>Oceanospirillales</taxon>
        <taxon>Zooshikellaceae</taxon>
        <taxon>Zooshikella</taxon>
    </lineage>
</organism>
<dbReference type="CDD" id="cd01562">
    <property type="entry name" value="Thr-dehyd"/>
    <property type="match status" value="1"/>
</dbReference>
<gene>
    <name evidence="5" type="ORF">KCG35_06885</name>
</gene>
<dbReference type="PANTHER" id="PTHR48078:SF6">
    <property type="entry name" value="L-THREONINE DEHYDRATASE CATABOLIC TDCB"/>
    <property type="match status" value="1"/>
</dbReference>
<accession>A0ABS5ZAK7</accession>
<reference evidence="5 6" key="1">
    <citation type="submission" date="2021-04" db="EMBL/GenBank/DDBJ databases">
        <authorList>
            <person name="Pira H."/>
            <person name="Risdian C."/>
            <person name="Wink J."/>
        </authorList>
    </citation>
    <scope>NUCLEOTIDE SEQUENCE [LARGE SCALE GENOMIC DNA]</scope>
    <source>
        <strain evidence="5 6">WH53</strain>
    </source>
</reference>
<dbReference type="PROSITE" id="PS00165">
    <property type="entry name" value="DEHYDRATASE_SER_THR"/>
    <property type="match status" value="1"/>
</dbReference>
<dbReference type="RefSeq" id="WP_215818944.1">
    <property type="nucleotide sequence ID" value="NZ_JAGSOY010000011.1"/>
</dbReference>
<dbReference type="EMBL" id="JAGSOY010000011">
    <property type="protein sequence ID" value="MBU2710778.1"/>
    <property type="molecule type" value="Genomic_DNA"/>
</dbReference>
<dbReference type="InterPro" id="IPR000634">
    <property type="entry name" value="Ser/Thr_deHydtase_PyrdxlP-BS"/>
</dbReference>
<sequence length="333" mass="36011">MPVTQAMIDSAYKAIQPFIRTTPLDLSIGLSEITGVNIWLKKEHQQYTGSFKLRGALNCISHLSNEQKQLGVITASSGNHGLGVAMAGKITGTKVTVFVPKTTSEIKVEAIKNLGAKLEFVDGDVLTAELTGSSLAKETGSYYISPYNDPLVIAGQSTLGIEIHQQLPSAKAVFMSVGGGGLISGIGSFYKENRIDTEIVGCWPVNAPALLKCIEQGKINDVSEYPTLSDSTAGGIEADSITFPIAQKVIDQYYTVVESEISHAMHKLAAYEREIVEGSAGVALAAILQQAKKYHKKDVVVVLCGNNISFDKWIEVIEPYHFNKKIKINYCVK</sequence>
<dbReference type="Gene3D" id="3.40.50.1100">
    <property type="match status" value="2"/>
</dbReference>
<dbReference type="SUPFAM" id="SSF53686">
    <property type="entry name" value="Tryptophan synthase beta subunit-like PLP-dependent enzymes"/>
    <property type="match status" value="1"/>
</dbReference>